<dbReference type="InterPro" id="IPR010004">
    <property type="entry name" value="Uncharacterised_Ycf66"/>
</dbReference>
<feature type="region of interest" description="Disordered" evidence="1">
    <location>
        <begin position="139"/>
        <end position="212"/>
    </location>
</feature>
<name>U5DMT9_9CHRO</name>
<dbReference type="AlphaFoldDB" id="U5DMT9"/>
<evidence type="ECO:0000313" key="3">
    <source>
        <dbReference type="EMBL" id="ERN42152.1"/>
    </source>
</evidence>
<dbReference type="InParanoid" id="U5DMT9"/>
<dbReference type="eggNOG" id="COG3087">
    <property type="taxonomic scope" value="Bacteria"/>
</dbReference>
<feature type="compositionally biased region" description="Low complexity" evidence="1">
    <location>
        <begin position="188"/>
        <end position="197"/>
    </location>
</feature>
<reference evidence="3 4" key="1">
    <citation type="submission" date="2013-05" db="EMBL/GenBank/DDBJ databases">
        <title>Draft genome sequence of Rubidibacter lacunae KORDI 51-2.</title>
        <authorList>
            <person name="Choi D.H."/>
            <person name="Noh J.H."/>
            <person name="Kwon K.-K."/>
            <person name="Lee J.-H."/>
            <person name="Ryu J.-Y."/>
        </authorList>
    </citation>
    <scope>NUCLEOTIDE SEQUENCE [LARGE SCALE GENOMIC DNA]</scope>
    <source>
        <strain evidence="3 4">KORDI 51-2</strain>
    </source>
</reference>
<proteinExistence type="predicted"/>
<dbReference type="Pfam" id="PF07444">
    <property type="entry name" value="Ycf66_N"/>
    <property type="match status" value="1"/>
</dbReference>
<dbReference type="PATRIC" id="fig|582515.4.peg.1209"/>
<organism evidence="3 4">
    <name type="scientific">Rubidibacter lacunae KORDI 51-2</name>
    <dbReference type="NCBI Taxonomy" id="582515"/>
    <lineage>
        <taxon>Bacteria</taxon>
        <taxon>Bacillati</taxon>
        <taxon>Cyanobacteriota</taxon>
        <taxon>Cyanophyceae</taxon>
        <taxon>Oscillatoriophycideae</taxon>
        <taxon>Chroococcales</taxon>
        <taxon>Aphanothecaceae</taxon>
        <taxon>Rubidibacter</taxon>
    </lineage>
</organism>
<dbReference type="OrthoDB" id="532877at2"/>
<comment type="caution">
    <text evidence="3">The sequence shown here is derived from an EMBL/GenBank/DDBJ whole genome shotgun (WGS) entry which is preliminary data.</text>
</comment>
<sequence length="212" mass="22805">MLAQFLALLVALGSFALYMAAFFFPEVHRKYDFVFSGCGLFYALVLWVCAQRITGGVLLGQVASVALLGWFGWQTLSLRRELVPEAEQTPVPEQATSKARSWLTPNQWRSRLSGLFQRQSATGLQSQQLSEAIAVEIEPGTLTETERAAPDSEAASTGPIASESIVEAPTSPATANESAVTASERADPPATADAPPTNREPNSSFTPDQTDI</sequence>
<feature type="transmembrane region" description="Helical" evidence="2">
    <location>
        <begin position="6"/>
        <end position="24"/>
    </location>
</feature>
<feature type="transmembrane region" description="Helical" evidence="2">
    <location>
        <begin position="31"/>
        <end position="48"/>
    </location>
</feature>
<protein>
    <submittedName>
        <fullName evidence="3">Ycf66 family protein</fullName>
    </submittedName>
</protein>
<gene>
    <name evidence="3" type="ORF">KR51_00010810</name>
</gene>
<feature type="compositionally biased region" description="Polar residues" evidence="1">
    <location>
        <begin position="199"/>
        <end position="212"/>
    </location>
</feature>
<keyword evidence="4" id="KW-1185">Reference proteome</keyword>
<keyword evidence="2" id="KW-1133">Transmembrane helix</keyword>
<evidence type="ECO:0000256" key="2">
    <source>
        <dbReference type="SAM" id="Phobius"/>
    </source>
</evidence>
<dbReference type="EMBL" id="ASSJ01000030">
    <property type="protein sequence ID" value="ERN42152.1"/>
    <property type="molecule type" value="Genomic_DNA"/>
</dbReference>
<feature type="compositionally biased region" description="Polar residues" evidence="1">
    <location>
        <begin position="171"/>
        <end position="181"/>
    </location>
</feature>
<accession>U5DMT9</accession>
<evidence type="ECO:0000313" key="4">
    <source>
        <dbReference type="Proteomes" id="UP000016960"/>
    </source>
</evidence>
<keyword evidence="2" id="KW-0472">Membrane</keyword>
<dbReference type="STRING" id="582515.KR51_00010810"/>
<dbReference type="Proteomes" id="UP000016960">
    <property type="component" value="Unassembled WGS sequence"/>
</dbReference>
<keyword evidence="2" id="KW-0812">Transmembrane</keyword>
<feature type="transmembrane region" description="Helical" evidence="2">
    <location>
        <begin position="54"/>
        <end position="73"/>
    </location>
</feature>
<evidence type="ECO:0000256" key="1">
    <source>
        <dbReference type="SAM" id="MobiDB-lite"/>
    </source>
</evidence>